<dbReference type="GeneID" id="106810197"/>
<dbReference type="PANTHER" id="PTHR40202:SF1">
    <property type="entry name" value="HD DOMAIN-CONTAINING PROTEIN"/>
    <property type="match status" value="1"/>
</dbReference>
<dbReference type="Gene3D" id="1.10.3210.10">
    <property type="entry name" value="Hypothetical protein af1432"/>
    <property type="match status" value="1"/>
</dbReference>
<dbReference type="PANTHER" id="PTHR40202">
    <property type="match status" value="1"/>
</dbReference>
<dbReference type="RefSeq" id="XP_014668963.1">
    <property type="nucleotide sequence ID" value="XM_014813477.1"/>
</dbReference>
<organism evidence="1 3">
    <name type="scientific">Priapulus caudatus</name>
    <name type="common">Priapulid worm</name>
    <dbReference type="NCBI Taxonomy" id="37621"/>
    <lineage>
        <taxon>Eukaryota</taxon>
        <taxon>Metazoa</taxon>
        <taxon>Ecdysozoa</taxon>
        <taxon>Scalidophora</taxon>
        <taxon>Priapulida</taxon>
        <taxon>Priapulimorpha</taxon>
        <taxon>Priapulimorphida</taxon>
        <taxon>Priapulidae</taxon>
        <taxon>Priapulus</taxon>
    </lineage>
</organism>
<dbReference type="Proteomes" id="UP000695022">
    <property type="component" value="Unplaced"/>
</dbReference>
<evidence type="ECO:0000313" key="1">
    <source>
        <dbReference type="Proteomes" id="UP000695022"/>
    </source>
</evidence>
<dbReference type="RefSeq" id="XP_014668964.1">
    <property type="nucleotide sequence ID" value="XM_014813478.1"/>
</dbReference>
<name>A0ABM1E9U3_PRICU</name>
<protein>
    <submittedName>
        <fullName evidence="2 3">Uncharacterized protein LOC106810197</fullName>
    </submittedName>
</protein>
<sequence length="128" mass="14735">MLTDGMRLGIQQHDVIGAEFLEELGFPAAVTDLVRYHVEAKRYLVTIDENYYSKLSEASKQTLIHQGGFMTDPEVAAFKNIPSCNDIIQMRMWDERGKDTDVETKPLSYYKTMCRDYLMKLSKHPPTP</sequence>
<dbReference type="InterPro" id="IPR052567">
    <property type="entry name" value="OP_Dioxygenase"/>
</dbReference>
<keyword evidence="1" id="KW-1185">Reference proteome</keyword>
<accession>A0ABM1E9U3</accession>
<evidence type="ECO:0000313" key="2">
    <source>
        <dbReference type="RefSeq" id="XP_014668963.1"/>
    </source>
</evidence>
<reference evidence="2 3" key="1">
    <citation type="submission" date="2025-05" db="UniProtKB">
        <authorList>
            <consortium name="RefSeq"/>
        </authorList>
    </citation>
    <scope>IDENTIFICATION</scope>
</reference>
<proteinExistence type="predicted"/>
<gene>
    <name evidence="2 3" type="primary">LOC106810197</name>
</gene>
<evidence type="ECO:0000313" key="3">
    <source>
        <dbReference type="RefSeq" id="XP_014668964.1"/>
    </source>
</evidence>